<dbReference type="PANTHER" id="PTHR44086:SF10">
    <property type="entry name" value="THIOSULFATE SULFURTRANSFERASE_RHODANESE-LIKE DOMAIN-CONTAINING PROTEIN 3"/>
    <property type="match status" value="1"/>
</dbReference>
<name>A0ABY6UA48_BIOOC</name>
<gene>
    <name evidence="2" type="ORF">CLO192961_LOCUS222493</name>
</gene>
<dbReference type="Gene3D" id="3.40.250.10">
    <property type="entry name" value="Rhodanese-like domain"/>
    <property type="match status" value="4"/>
</dbReference>
<keyword evidence="3" id="KW-1185">Reference proteome</keyword>
<evidence type="ECO:0000259" key="1">
    <source>
        <dbReference type="PROSITE" id="PS50206"/>
    </source>
</evidence>
<proteinExistence type="predicted"/>
<dbReference type="Proteomes" id="UP000766486">
    <property type="component" value="Unassembled WGS sequence"/>
</dbReference>
<feature type="domain" description="Rhodanese" evidence="1">
    <location>
        <begin position="383"/>
        <end position="474"/>
    </location>
</feature>
<dbReference type="PANTHER" id="PTHR44086">
    <property type="entry name" value="THIOSULFATE SULFURTRANSFERASE RDL2, MITOCHONDRIAL-RELATED"/>
    <property type="match status" value="1"/>
</dbReference>
<dbReference type="PROSITE" id="PS50206">
    <property type="entry name" value="RHODANESE_3"/>
    <property type="match status" value="4"/>
</dbReference>
<dbReference type="EMBL" id="CABFNS010000777">
    <property type="protein sequence ID" value="VUC27956.1"/>
    <property type="molecule type" value="Genomic_DNA"/>
</dbReference>
<dbReference type="InterPro" id="IPR036873">
    <property type="entry name" value="Rhodanese-like_dom_sf"/>
</dbReference>
<dbReference type="InterPro" id="IPR001763">
    <property type="entry name" value="Rhodanese-like_dom"/>
</dbReference>
<feature type="domain" description="Rhodanese" evidence="1">
    <location>
        <begin position="275"/>
        <end position="355"/>
    </location>
</feature>
<feature type="domain" description="Rhodanese" evidence="1">
    <location>
        <begin position="16"/>
        <end position="105"/>
    </location>
</feature>
<dbReference type="Pfam" id="PF00581">
    <property type="entry name" value="Rhodanese"/>
    <property type="match status" value="4"/>
</dbReference>
<dbReference type="SMART" id="SM00450">
    <property type="entry name" value="RHOD"/>
    <property type="match status" value="4"/>
</dbReference>
<reference evidence="2 3" key="1">
    <citation type="submission" date="2019-06" db="EMBL/GenBank/DDBJ databases">
        <authorList>
            <person name="Broberg M."/>
        </authorList>
    </citation>
    <scope>NUCLEOTIDE SEQUENCE [LARGE SCALE GENOMIC DNA]</scope>
</reference>
<sequence>MAKTIPAETLRRHWANQDEVALIDVREEGPYADAHPFFALTVPVSELEVKVPALIPRLSVHIVVYDDGEGYAERAVPRLEAIGYLDVSILSGGLSGYARVGEVFRDVNVPSKAFGELVEAIRHTPSLPAHEIKKLIDSEKDVVVLDSRRFEEYHTMSIPRGQSCPGGELLYRVFEAAPKATTTVIVHCAGRTRSIVGTQSLVNAGIPNRVVALENGTIGWTLEGLELNKGRIERVGQPSSEAVEQSRQHARRWADHVGVPVVGVEKVKEFVAAAKSRTLYLLDVRDPKEYDQGHPKGFLSAPGGQLVQATDEWVGVRGARIVLYDTDGVRALMTASWLLQLGWDVHVLEQGASVPDDLSEATQAQASWQEPKSGAITVEDLKDLNEPMIVDLARSPAYRKGHIPGAWFASGPELVRDLQSAPGSGPIVLTSPDGKIAASNVEYARKSLKNISREVLYLSGGTVAWTSQGKLLETEDRWLSKPIDVYKRPYEGTENARKDMQGYIDWEHGLVAQVANDGIAHFHVVRDIPQ</sequence>
<evidence type="ECO:0000313" key="3">
    <source>
        <dbReference type="Proteomes" id="UP000766486"/>
    </source>
</evidence>
<feature type="domain" description="Rhodanese" evidence="1">
    <location>
        <begin position="138"/>
        <end position="229"/>
    </location>
</feature>
<organism evidence="2 3">
    <name type="scientific">Bionectria ochroleuca</name>
    <name type="common">Gliocladium roseum</name>
    <dbReference type="NCBI Taxonomy" id="29856"/>
    <lineage>
        <taxon>Eukaryota</taxon>
        <taxon>Fungi</taxon>
        <taxon>Dikarya</taxon>
        <taxon>Ascomycota</taxon>
        <taxon>Pezizomycotina</taxon>
        <taxon>Sordariomycetes</taxon>
        <taxon>Hypocreomycetidae</taxon>
        <taxon>Hypocreales</taxon>
        <taxon>Bionectriaceae</taxon>
        <taxon>Clonostachys</taxon>
    </lineage>
</organism>
<dbReference type="SUPFAM" id="SSF52821">
    <property type="entry name" value="Rhodanese/Cell cycle control phosphatase"/>
    <property type="match status" value="4"/>
</dbReference>
<protein>
    <recommendedName>
        <fullName evidence="1">Rhodanese domain-containing protein</fullName>
    </recommendedName>
</protein>
<evidence type="ECO:0000313" key="2">
    <source>
        <dbReference type="EMBL" id="VUC27956.1"/>
    </source>
</evidence>
<comment type="caution">
    <text evidence="2">The sequence shown here is derived from an EMBL/GenBank/DDBJ whole genome shotgun (WGS) entry which is preliminary data.</text>
</comment>
<accession>A0ABY6UA48</accession>